<dbReference type="PANTHER" id="PTHR46224">
    <property type="entry name" value="ANKYRIN REPEAT FAMILY PROTEIN"/>
    <property type="match status" value="1"/>
</dbReference>
<dbReference type="InterPro" id="IPR002110">
    <property type="entry name" value="Ankyrin_rpt"/>
</dbReference>
<feature type="repeat" description="ANK" evidence="3">
    <location>
        <begin position="137"/>
        <end position="166"/>
    </location>
</feature>
<dbReference type="PROSITE" id="PS50293">
    <property type="entry name" value="TPR_REGION"/>
    <property type="match status" value="1"/>
</dbReference>
<dbReference type="OMA" id="INACADQ"/>
<feature type="repeat" description="ANK" evidence="3">
    <location>
        <begin position="167"/>
        <end position="199"/>
    </location>
</feature>
<dbReference type="InterPro" id="IPR036770">
    <property type="entry name" value="Ankyrin_rpt-contain_sf"/>
</dbReference>
<protein>
    <submittedName>
        <fullName evidence="5">Uncharacterized protein</fullName>
    </submittedName>
</protein>
<dbReference type="SMART" id="SM00028">
    <property type="entry name" value="TPR"/>
    <property type="match status" value="3"/>
</dbReference>
<dbReference type="InterPro" id="IPR011990">
    <property type="entry name" value="TPR-like_helical_dom_sf"/>
</dbReference>
<dbReference type="Pfam" id="PF07719">
    <property type="entry name" value="TPR_2"/>
    <property type="match status" value="1"/>
</dbReference>
<reference evidence="5 6" key="1">
    <citation type="submission" date="2017-09" db="EMBL/GenBank/DDBJ databases">
        <authorList>
            <consortium name="International Durum Wheat Genome Sequencing Consortium (IDWGSC)"/>
            <person name="Milanesi L."/>
        </authorList>
    </citation>
    <scope>NUCLEOTIDE SEQUENCE [LARGE SCALE GENOMIC DNA]</scope>
    <source>
        <strain evidence="6">cv. Svevo</strain>
    </source>
</reference>
<dbReference type="PROSITE" id="PS50297">
    <property type="entry name" value="ANK_REP_REGION"/>
    <property type="match status" value="3"/>
</dbReference>
<dbReference type="Gene3D" id="1.25.40.10">
    <property type="entry name" value="Tetratricopeptide repeat domain"/>
    <property type="match status" value="1"/>
</dbReference>
<dbReference type="PANTHER" id="PTHR46224:SF11">
    <property type="entry name" value="GENOME ASSEMBLY, CHROMOSOME: II"/>
    <property type="match status" value="1"/>
</dbReference>
<dbReference type="Gramene" id="TRITD2Bv1G041830.2">
    <property type="protein sequence ID" value="TRITD2Bv1G041830.2"/>
    <property type="gene ID" value="TRITD2Bv1G041830"/>
</dbReference>
<dbReference type="PROSITE" id="PS50005">
    <property type="entry name" value="TPR"/>
    <property type="match status" value="1"/>
</dbReference>
<organism evidence="5 6">
    <name type="scientific">Triticum turgidum subsp. durum</name>
    <name type="common">Durum wheat</name>
    <name type="synonym">Triticum durum</name>
    <dbReference type="NCBI Taxonomy" id="4567"/>
    <lineage>
        <taxon>Eukaryota</taxon>
        <taxon>Viridiplantae</taxon>
        <taxon>Streptophyta</taxon>
        <taxon>Embryophyta</taxon>
        <taxon>Tracheophyta</taxon>
        <taxon>Spermatophyta</taxon>
        <taxon>Magnoliopsida</taxon>
        <taxon>Liliopsida</taxon>
        <taxon>Poales</taxon>
        <taxon>Poaceae</taxon>
        <taxon>BOP clade</taxon>
        <taxon>Pooideae</taxon>
        <taxon>Triticodae</taxon>
        <taxon>Triticeae</taxon>
        <taxon>Triticinae</taxon>
        <taxon>Triticum</taxon>
    </lineage>
</organism>
<name>A0A9R1PFU9_TRITD</name>
<dbReference type="InterPro" id="IPR013105">
    <property type="entry name" value="TPR_2"/>
</dbReference>
<dbReference type="PROSITE" id="PS50088">
    <property type="entry name" value="ANK_REPEAT"/>
    <property type="match status" value="4"/>
</dbReference>
<dbReference type="SMART" id="SM00248">
    <property type="entry name" value="ANK"/>
    <property type="match status" value="7"/>
</dbReference>
<dbReference type="EMBL" id="LT934114">
    <property type="protein sequence ID" value="VAH42520.1"/>
    <property type="molecule type" value="Genomic_DNA"/>
</dbReference>
<keyword evidence="1" id="KW-0677">Repeat</keyword>
<keyword evidence="6" id="KW-1185">Reference proteome</keyword>
<sequence>MADATKPLHPVLQAVDDGNLRLLKETAGVVADDGIWSRALVLAAMNGRLDVCRCLVEDLRVDVNQRTFTGDTALAISAAYGTAAITKYLLDRGADPTLVGALWPPLHGAAMSGECEILELLLSAGIDVDCFDSVYGTPLHAAAAVGEDGAVNILLEHHADPDKILNLHSTPLNLSILSKSLECVKLLIKAGADVNKIDHNGYTYLMVAADICLPGIMKCLLDAGANPDIPDPFGTTAIEIAALRGRRDMVEMLFPLASTISTLPDWSVDGIICHVKSCGLPKDIHLCEKKRAELKLQATEAFKRKEHMIAVELYTCAMNFEPSAEDLAILLANRSLCLLHSGRGKDALSDATRCTMLRPLWPKGYYRLGAALMFLEDYEEASRAFADGLELDPANALRKEEKLENATQMGWNRVCTQLLLHVLAYPVPHHCRVRQRLPAPSMFLPPTMTSVPKSTSK</sequence>
<dbReference type="InterPro" id="IPR051616">
    <property type="entry name" value="Cul2-RING_E3_ligase_SR"/>
</dbReference>
<dbReference type="AlphaFoldDB" id="A0A9R1PFU9"/>
<keyword evidence="2 4" id="KW-0802">TPR repeat</keyword>
<dbReference type="InterPro" id="IPR019734">
    <property type="entry name" value="TPR_rpt"/>
</dbReference>
<dbReference type="SUPFAM" id="SSF48403">
    <property type="entry name" value="Ankyrin repeat"/>
    <property type="match status" value="1"/>
</dbReference>
<dbReference type="Pfam" id="PF00023">
    <property type="entry name" value="Ank"/>
    <property type="match status" value="1"/>
</dbReference>
<dbReference type="Gene3D" id="1.25.40.20">
    <property type="entry name" value="Ankyrin repeat-containing domain"/>
    <property type="match status" value="2"/>
</dbReference>
<proteinExistence type="predicted"/>
<dbReference type="Proteomes" id="UP000324705">
    <property type="component" value="Chromosome 2B"/>
</dbReference>
<feature type="repeat" description="ANK" evidence="3">
    <location>
        <begin position="105"/>
        <end position="133"/>
    </location>
</feature>
<evidence type="ECO:0000256" key="2">
    <source>
        <dbReference type="ARBA" id="ARBA00022803"/>
    </source>
</evidence>
<evidence type="ECO:0000256" key="3">
    <source>
        <dbReference type="PROSITE-ProRule" id="PRU00023"/>
    </source>
</evidence>
<feature type="repeat" description="TPR" evidence="4">
    <location>
        <begin position="362"/>
        <end position="395"/>
    </location>
</feature>
<keyword evidence="3" id="KW-0040">ANK repeat</keyword>
<accession>A0A9R1PFU9</accession>
<feature type="repeat" description="ANK" evidence="3">
    <location>
        <begin position="69"/>
        <end position="101"/>
    </location>
</feature>
<evidence type="ECO:0000256" key="4">
    <source>
        <dbReference type="PROSITE-ProRule" id="PRU00339"/>
    </source>
</evidence>
<evidence type="ECO:0000313" key="5">
    <source>
        <dbReference type="EMBL" id="VAH42520.1"/>
    </source>
</evidence>
<gene>
    <name evidence="5" type="ORF">TRITD_2Bv1G041830</name>
</gene>
<dbReference type="SUPFAM" id="SSF48452">
    <property type="entry name" value="TPR-like"/>
    <property type="match status" value="1"/>
</dbReference>
<dbReference type="Pfam" id="PF12796">
    <property type="entry name" value="Ank_2"/>
    <property type="match status" value="2"/>
</dbReference>
<evidence type="ECO:0000313" key="6">
    <source>
        <dbReference type="Proteomes" id="UP000324705"/>
    </source>
</evidence>
<evidence type="ECO:0000256" key="1">
    <source>
        <dbReference type="ARBA" id="ARBA00022737"/>
    </source>
</evidence>